<gene>
    <name evidence="2" type="ORF">B0X71_03100</name>
</gene>
<keyword evidence="3" id="KW-1185">Reference proteome</keyword>
<evidence type="ECO:0000313" key="2">
    <source>
        <dbReference type="EMBL" id="AQQ52198.1"/>
    </source>
</evidence>
<dbReference type="KEGG" id="pmar:B0X71_03100"/>
<reference evidence="2 3" key="1">
    <citation type="submission" date="2017-02" db="EMBL/GenBank/DDBJ databases">
        <title>The complete genomic sequence of a novel cold adapted crude oil-degrading bacterium Planococcus qaidamina Y42.</title>
        <authorList>
            <person name="Yang R."/>
        </authorList>
    </citation>
    <scope>NUCLEOTIDE SEQUENCE [LARGE SCALE GENOMIC DNA]</scope>
    <source>
        <strain evidence="2 3">Y42</strain>
    </source>
</reference>
<feature type="region of interest" description="Disordered" evidence="1">
    <location>
        <begin position="27"/>
        <end position="46"/>
    </location>
</feature>
<dbReference type="Proteomes" id="UP000188184">
    <property type="component" value="Chromosome"/>
</dbReference>
<dbReference type="AlphaFoldDB" id="A0A1Q2KVF7"/>
<dbReference type="PROSITE" id="PS51257">
    <property type="entry name" value="PROKAR_LIPOPROTEIN"/>
    <property type="match status" value="1"/>
</dbReference>
<dbReference type="OrthoDB" id="2662747at2"/>
<proteinExistence type="predicted"/>
<dbReference type="RefSeq" id="WP_077588069.1">
    <property type="nucleotide sequence ID" value="NZ_CP019640.1"/>
</dbReference>
<organism evidence="2 3">
    <name type="scientific">Planococcus lenghuensis</name>
    <dbReference type="NCBI Taxonomy" id="2213202"/>
    <lineage>
        <taxon>Bacteria</taxon>
        <taxon>Bacillati</taxon>
        <taxon>Bacillota</taxon>
        <taxon>Bacilli</taxon>
        <taxon>Bacillales</taxon>
        <taxon>Caryophanaceae</taxon>
        <taxon>Planococcus</taxon>
    </lineage>
</organism>
<dbReference type="EMBL" id="CP019640">
    <property type="protein sequence ID" value="AQQ52198.1"/>
    <property type="molecule type" value="Genomic_DNA"/>
</dbReference>
<sequence length="120" mass="13162">MKRLTGRFAVASLVLIGLTACGEEEAQETEVAAAEDTHEAETGGGLPVTWIVHEGDKYTFIEIVPKEDIDMEQVVSTGTFTNMGDGMKFGEEILQYEKDGSLFVIDNTGPTEQWAKFTLK</sequence>
<protein>
    <submittedName>
        <fullName evidence="2">Uncharacterized protein</fullName>
    </submittedName>
</protein>
<name>A0A1Q2KVF7_9BACL</name>
<evidence type="ECO:0000256" key="1">
    <source>
        <dbReference type="SAM" id="MobiDB-lite"/>
    </source>
</evidence>
<accession>A0A1Q2KVF7</accession>
<evidence type="ECO:0000313" key="3">
    <source>
        <dbReference type="Proteomes" id="UP000188184"/>
    </source>
</evidence>